<sequence length="376" mass="43732">MRGLQYWPFYLQSNVCSFSYNLVGFEMDWWKKKKSRAVTKKQRLVLGRVRGEILSEELIECCDGKSNPIKLFSAADITKATNSFCICSRVSQLFGFERWYSGTLHNHRTILAKKLWRAQSVFPKDFYPEARDITISSMVSGHKNFMKLAGCCLEIETPFMVYYGSEKQYSTIDLKMVVSWEKRIKIAEDVATALAYLHTAFPRPFVYSNMDLRNIVLDENGVAKLSDFSYCVSIPKGQTFVKLDYVRGAYDYIDDDYKISHVVSEKTDAFGFGILMQKLLTGEERFREICGRKDRKTLVKRKFSRLLSKPMGEGRVDEIVDPRMLEKMGEVDEEERFQMEAFLVLSERCIGLRGEVPKMVEVAKQLKRFCQNFFFR</sequence>
<protein>
    <submittedName>
        <fullName evidence="5">Non-functional pseudokinase ZRK15</fullName>
    </submittedName>
</protein>
<dbReference type="PROSITE" id="PS50011">
    <property type="entry name" value="PROTEIN_KINASE_DOM"/>
    <property type="match status" value="1"/>
</dbReference>
<reference evidence="5" key="2">
    <citation type="submission" date="2025-08" db="UniProtKB">
        <authorList>
            <consortium name="RefSeq"/>
        </authorList>
    </citation>
    <scope>IDENTIFICATION</scope>
    <source>
        <tissue evidence="5">Leaf</tissue>
    </source>
</reference>
<keyword evidence="4" id="KW-1185">Reference proteome</keyword>
<keyword evidence="1" id="KW-0547">Nucleotide-binding</keyword>
<evidence type="ECO:0000256" key="2">
    <source>
        <dbReference type="ARBA" id="ARBA00022840"/>
    </source>
</evidence>
<dbReference type="GO" id="GO:0005524">
    <property type="term" value="F:ATP binding"/>
    <property type="evidence" value="ECO:0007669"/>
    <property type="project" value="UniProtKB-KW"/>
</dbReference>
<organism evidence="4 5">
    <name type="scientific">Raphanus sativus</name>
    <name type="common">Radish</name>
    <name type="synonym">Raphanus raphanistrum var. sativus</name>
    <dbReference type="NCBI Taxonomy" id="3726"/>
    <lineage>
        <taxon>Eukaryota</taxon>
        <taxon>Viridiplantae</taxon>
        <taxon>Streptophyta</taxon>
        <taxon>Embryophyta</taxon>
        <taxon>Tracheophyta</taxon>
        <taxon>Spermatophyta</taxon>
        <taxon>Magnoliopsida</taxon>
        <taxon>eudicotyledons</taxon>
        <taxon>Gunneridae</taxon>
        <taxon>Pentapetalae</taxon>
        <taxon>rosids</taxon>
        <taxon>malvids</taxon>
        <taxon>Brassicales</taxon>
        <taxon>Brassicaceae</taxon>
        <taxon>Brassiceae</taxon>
        <taxon>Raphanus</taxon>
    </lineage>
</organism>
<dbReference type="GeneID" id="108816484"/>
<dbReference type="KEGG" id="rsz:108816484"/>
<dbReference type="GO" id="GO:0007166">
    <property type="term" value="P:cell surface receptor signaling pathway"/>
    <property type="evidence" value="ECO:0007669"/>
    <property type="project" value="InterPro"/>
</dbReference>
<dbReference type="PANTHER" id="PTHR27005:SF188">
    <property type="entry name" value="INACTIVE SERINE_THREONINE-PROTEIN KINASE ZRK12-RELATED"/>
    <property type="match status" value="1"/>
</dbReference>
<evidence type="ECO:0000313" key="5">
    <source>
        <dbReference type="RefSeq" id="XP_018444563.2"/>
    </source>
</evidence>
<dbReference type="GO" id="GO:0004674">
    <property type="term" value="F:protein serine/threonine kinase activity"/>
    <property type="evidence" value="ECO:0007669"/>
    <property type="project" value="TreeGrafter"/>
</dbReference>
<dbReference type="InterPro" id="IPR000719">
    <property type="entry name" value="Prot_kinase_dom"/>
</dbReference>
<gene>
    <name evidence="5" type="primary">LOC108816484</name>
</gene>
<keyword evidence="2" id="KW-0067">ATP-binding</keyword>
<accession>A0A6J0KAF2</accession>
<dbReference type="Gene3D" id="3.30.200.20">
    <property type="entry name" value="Phosphorylase Kinase, domain 1"/>
    <property type="match status" value="1"/>
</dbReference>
<dbReference type="OrthoDB" id="1084811at2759"/>
<dbReference type="InterPro" id="IPR045274">
    <property type="entry name" value="WAK-like"/>
</dbReference>
<evidence type="ECO:0000313" key="4">
    <source>
        <dbReference type="Proteomes" id="UP000504610"/>
    </source>
</evidence>
<evidence type="ECO:0000256" key="1">
    <source>
        <dbReference type="ARBA" id="ARBA00022741"/>
    </source>
</evidence>
<feature type="domain" description="Protein kinase" evidence="3">
    <location>
        <begin position="88"/>
        <end position="350"/>
    </location>
</feature>
<dbReference type="InterPro" id="IPR011009">
    <property type="entry name" value="Kinase-like_dom_sf"/>
</dbReference>
<dbReference type="GO" id="GO:0005886">
    <property type="term" value="C:plasma membrane"/>
    <property type="evidence" value="ECO:0007669"/>
    <property type="project" value="TreeGrafter"/>
</dbReference>
<dbReference type="AlphaFoldDB" id="A0A6J0KAF2"/>
<proteinExistence type="predicted"/>
<dbReference type="Proteomes" id="UP000504610">
    <property type="component" value="Chromosome 7"/>
</dbReference>
<dbReference type="Gene3D" id="1.10.510.10">
    <property type="entry name" value="Transferase(Phosphotransferase) domain 1"/>
    <property type="match status" value="1"/>
</dbReference>
<dbReference type="RefSeq" id="XP_018444563.2">
    <property type="nucleotide sequence ID" value="XM_018589061.2"/>
</dbReference>
<name>A0A6J0KAF2_RAPSA</name>
<dbReference type="Pfam" id="PF00069">
    <property type="entry name" value="Pkinase"/>
    <property type="match status" value="1"/>
</dbReference>
<evidence type="ECO:0000259" key="3">
    <source>
        <dbReference type="PROSITE" id="PS50011"/>
    </source>
</evidence>
<dbReference type="SUPFAM" id="SSF56112">
    <property type="entry name" value="Protein kinase-like (PK-like)"/>
    <property type="match status" value="1"/>
</dbReference>
<dbReference type="SMART" id="SM00220">
    <property type="entry name" value="S_TKc"/>
    <property type="match status" value="1"/>
</dbReference>
<reference evidence="4" key="1">
    <citation type="journal article" date="2019" name="Database">
        <title>The radish genome database (RadishGD): an integrated information resource for radish genomics.</title>
        <authorList>
            <person name="Yu H.J."/>
            <person name="Baek S."/>
            <person name="Lee Y.J."/>
            <person name="Cho A."/>
            <person name="Mun J.H."/>
        </authorList>
    </citation>
    <scope>NUCLEOTIDE SEQUENCE [LARGE SCALE GENOMIC DNA]</scope>
    <source>
        <strain evidence="4">cv. WK10039</strain>
    </source>
</reference>
<dbReference type="PANTHER" id="PTHR27005">
    <property type="entry name" value="WALL-ASSOCIATED RECEPTOR KINASE-LIKE 21"/>
    <property type="match status" value="1"/>
</dbReference>